<comment type="subcellular location">
    <subcellularLocation>
        <location evidence="1">Cell membrane</location>
        <topology evidence="1">Multi-pass membrane protein</topology>
    </subcellularLocation>
</comment>
<evidence type="ECO:0000313" key="9">
    <source>
        <dbReference type="EMBL" id="SMP12543.1"/>
    </source>
</evidence>
<organism evidence="9 10">
    <name type="scientific">Desulfurobacterium pacificum</name>
    <dbReference type="NCBI Taxonomy" id="240166"/>
    <lineage>
        <taxon>Bacteria</taxon>
        <taxon>Pseudomonadati</taxon>
        <taxon>Aquificota</taxon>
        <taxon>Aquificia</taxon>
        <taxon>Desulfurobacteriales</taxon>
        <taxon>Desulfurobacteriaceae</taxon>
        <taxon>Desulfurobacterium</taxon>
    </lineage>
</organism>
<feature type="transmembrane region" description="Helical" evidence="7">
    <location>
        <begin position="225"/>
        <end position="244"/>
    </location>
</feature>
<keyword evidence="5 7" id="KW-1133">Transmembrane helix</keyword>
<keyword evidence="6 7" id="KW-0472">Membrane</keyword>
<dbReference type="EMBL" id="FXUB01000002">
    <property type="protein sequence ID" value="SMP12543.1"/>
    <property type="molecule type" value="Genomic_DNA"/>
</dbReference>
<gene>
    <name evidence="9" type="ORF">SAMN06265339_1055</name>
</gene>
<evidence type="ECO:0000259" key="8">
    <source>
        <dbReference type="Pfam" id="PF00482"/>
    </source>
</evidence>
<dbReference type="InterPro" id="IPR018076">
    <property type="entry name" value="T2SS_GspF_dom"/>
</dbReference>
<evidence type="ECO:0000256" key="6">
    <source>
        <dbReference type="ARBA" id="ARBA00023136"/>
    </source>
</evidence>
<feature type="transmembrane region" description="Helical" evidence="7">
    <location>
        <begin position="171"/>
        <end position="193"/>
    </location>
</feature>
<dbReference type="PANTHER" id="PTHR30012">
    <property type="entry name" value="GENERAL SECRETION PATHWAY PROTEIN"/>
    <property type="match status" value="1"/>
</dbReference>
<evidence type="ECO:0000313" key="10">
    <source>
        <dbReference type="Proteomes" id="UP001157911"/>
    </source>
</evidence>
<evidence type="ECO:0000256" key="7">
    <source>
        <dbReference type="SAM" id="Phobius"/>
    </source>
</evidence>
<keyword evidence="10" id="KW-1185">Reference proteome</keyword>
<evidence type="ECO:0000256" key="1">
    <source>
        <dbReference type="ARBA" id="ARBA00004651"/>
    </source>
</evidence>
<reference evidence="9 10" key="1">
    <citation type="submission" date="2017-05" db="EMBL/GenBank/DDBJ databases">
        <authorList>
            <person name="Varghese N."/>
            <person name="Submissions S."/>
        </authorList>
    </citation>
    <scope>NUCLEOTIDE SEQUENCE [LARGE SCALE GENOMIC DNA]</scope>
    <source>
        <strain evidence="9 10">DSM 15522</strain>
    </source>
</reference>
<evidence type="ECO:0000256" key="2">
    <source>
        <dbReference type="ARBA" id="ARBA00005745"/>
    </source>
</evidence>
<accession>A0ABY1NM29</accession>
<keyword evidence="3" id="KW-1003">Cell membrane</keyword>
<dbReference type="PRINTS" id="PR00812">
    <property type="entry name" value="BCTERIALGSPF"/>
</dbReference>
<feature type="domain" description="Type II secretion system protein GspF" evidence="8">
    <location>
        <begin position="72"/>
        <end position="194"/>
    </location>
</feature>
<dbReference type="Proteomes" id="UP001157911">
    <property type="component" value="Unassembled WGS sequence"/>
</dbReference>
<dbReference type="Gene3D" id="1.20.81.30">
    <property type="entry name" value="Type II secretion system (T2SS), domain F"/>
    <property type="match status" value="2"/>
</dbReference>
<evidence type="ECO:0000256" key="4">
    <source>
        <dbReference type="ARBA" id="ARBA00022692"/>
    </source>
</evidence>
<dbReference type="PANTHER" id="PTHR30012:SF0">
    <property type="entry name" value="TYPE II SECRETION SYSTEM PROTEIN F-RELATED"/>
    <property type="match status" value="1"/>
</dbReference>
<name>A0ABY1NM29_9BACT</name>
<protein>
    <submittedName>
        <fullName evidence="9">Type IV pilus assembly protein PilC</fullName>
    </submittedName>
</protein>
<comment type="caution">
    <text evidence="9">The sequence shown here is derived from an EMBL/GenBank/DDBJ whole genome shotgun (WGS) entry which is preliminary data.</text>
</comment>
<dbReference type="InterPro" id="IPR042094">
    <property type="entry name" value="T2SS_GspF_sf"/>
</dbReference>
<evidence type="ECO:0000256" key="5">
    <source>
        <dbReference type="ARBA" id="ARBA00022989"/>
    </source>
</evidence>
<comment type="similarity">
    <text evidence="2">Belongs to the GSP F family.</text>
</comment>
<dbReference type="InterPro" id="IPR003004">
    <property type="entry name" value="GspF/PilC"/>
</dbReference>
<dbReference type="RefSeq" id="WP_283400529.1">
    <property type="nucleotide sequence ID" value="NZ_FXUB01000002.1"/>
</dbReference>
<dbReference type="Pfam" id="PF00482">
    <property type="entry name" value="T2SSF"/>
    <property type="match status" value="2"/>
</dbReference>
<feature type="transmembrane region" description="Helical" evidence="7">
    <location>
        <begin position="383"/>
        <end position="404"/>
    </location>
</feature>
<sequence>MAKYRVTLLTPEGEVIEETVEVENEQELLTLYSHGDTLLIDYKRDWLTAIKEFSLLDFLSPRKITKQELADFCFYMGRSLDMGISLLETLDDIKETTKNPYFKKVIEQIKNSITAGSSLSEAMRETGAFPGELIGLVKVGEETDALPQVFSNYAEYLDWAIRLQKEVKQALAYPAFVTVVVAFTIAIMFGYIIPQVLPAIKALGLKEYPLPTKILLWTGTYVKAFWKQIVTTPILLIVIIKLSLKKSRKLRYMFDKFKLKLPILGEIFTKSSLARDMRAIAEVYRSGGTLLNAIELIINYVETNLFLKEVFSQVKENLLNGDMLSEAMRKTGFFEHPIIRMVKLGEDTGALDKSLLRLAEIYEDDMRRKIQAMTMVIEPTLQLILGTILGIIALGILMPVYNVISRMGSG</sequence>
<keyword evidence="4 7" id="KW-0812">Transmembrane</keyword>
<evidence type="ECO:0000256" key="3">
    <source>
        <dbReference type="ARBA" id="ARBA00022475"/>
    </source>
</evidence>
<proteinExistence type="inferred from homology"/>
<feature type="domain" description="Type II secretion system protein GspF" evidence="8">
    <location>
        <begin position="278"/>
        <end position="399"/>
    </location>
</feature>